<feature type="transmembrane region" description="Helical" evidence="1">
    <location>
        <begin position="97"/>
        <end position="119"/>
    </location>
</feature>
<comment type="caution">
    <text evidence="2">The sequence shown here is derived from an EMBL/GenBank/DDBJ whole genome shotgun (WGS) entry which is preliminary data.</text>
</comment>
<feature type="transmembrane region" description="Helical" evidence="1">
    <location>
        <begin position="26"/>
        <end position="44"/>
    </location>
</feature>
<dbReference type="InterPro" id="IPR021414">
    <property type="entry name" value="DUF3054"/>
</dbReference>
<gene>
    <name evidence="2" type="ORF">KSF_028310</name>
</gene>
<dbReference type="AlphaFoldDB" id="A0A8J3N1M8"/>
<sequence length="156" mass="17329">MEDVKEQMTETPATTTDKGMSNRTRIISLIIGDLIVFLVFAAIGRRSHGEAAGLDSLLQIVQTALPFAAGWFLVAPFTGAFRRGLENQPGKMLRSTLLSWVAGWIAGFIFRGIFVDYAVPPLTFAIVSFLSNAVFLLIWRLPFAWIVRSVQRKRGL</sequence>
<keyword evidence="1" id="KW-0812">Transmembrane</keyword>
<organism evidence="2 3">
    <name type="scientific">Reticulibacter mediterranei</name>
    <dbReference type="NCBI Taxonomy" id="2778369"/>
    <lineage>
        <taxon>Bacteria</taxon>
        <taxon>Bacillati</taxon>
        <taxon>Chloroflexota</taxon>
        <taxon>Ktedonobacteria</taxon>
        <taxon>Ktedonobacterales</taxon>
        <taxon>Reticulibacteraceae</taxon>
        <taxon>Reticulibacter</taxon>
    </lineage>
</organism>
<protein>
    <recommendedName>
        <fullName evidence="4">DUF3054 domain-containing protein</fullName>
    </recommendedName>
</protein>
<accession>A0A8J3N1M8</accession>
<reference evidence="2" key="1">
    <citation type="submission" date="2020-10" db="EMBL/GenBank/DDBJ databases">
        <title>Taxonomic study of unclassified bacteria belonging to the class Ktedonobacteria.</title>
        <authorList>
            <person name="Yabe S."/>
            <person name="Wang C.M."/>
            <person name="Zheng Y."/>
            <person name="Sakai Y."/>
            <person name="Cavaletti L."/>
            <person name="Monciardini P."/>
            <person name="Donadio S."/>
        </authorList>
    </citation>
    <scope>NUCLEOTIDE SEQUENCE</scope>
    <source>
        <strain evidence="2">ID150040</strain>
    </source>
</reference>
<evidence type="ECO:0000313" key="2">
    <source>
        <dbReference type="EMBL" id="GHO92783.1"/>
    </source>
</evidence>
<dbReference type="RefSeq" id="WP_220203602.1">
    <property type="nucleotide sequence ID" value="NZ_BNJK01000001.1"/>
</dbReference>
<dbReference type="EMBL" id="BNJK01000001">
    <property type="protein sequence ID" value="GHO92783.1"/>
    <property type="molecule type" value="Genomic_DNA"/>
</dbReference>
<dbReference type="Proteomes" id="UP000597444">
    <property type="component" value="Unassembled WGS sequence"/>
</dbReference>
<feature type="transmembrane region" description="Helical" evidence="1">
    <location>
        <begin position="64"/>
        <end position="85"/>
    </location>
</feature>
<evidence type="ECO:0008006" key="4">
    <source>
        <dbReference type="Google" id="ProtNLM"/>
    </source>
</evidence>
<evidence type="ECO:0000313" key="3">
    <source>
        <dbReference type="Proteomes" id="UP000597444"/>
    </source>
</evidence>
<dbReference type="PANTHER" id="PTHR35283">
    <property type="entry name" value="T12C22.21 PROTEIN"/>
    <property type="match status" value="1"/>
</dbReference>
<dbReference type="Pfam" id="PF11255">
    <property type="entry name" value="DUF3054"/>
    <property type="match status" value="1"/>
</dbReference>
<keyword evidence="3" id="KW-1185">Reference proteome</keyword>
<proteinExistence type="predicted"/>
<name>A0A8J3N1M8_9CHLR</name>
<evidence type="ECO:0000256" key="1">
    <source>
        <dbReference type="SAM" id="Phobius"/>
    </source>
</evidence>
<dbReference type="PANTHER" id="PTHR35283:SF3">
    <property type="entry name" value="T12C22.21 PROTEIN"/>
    <property type="match status" value="1"/>
</dbReference>
<keyword evidence="1" id="KW-1133">Transmembrane helix</keyword>
<feature type="transmembrane region" description="Helical" evidence="1">
    <location>
        <begin position="125"/>
        <end position="147"/>
    </location>
</feature>
<keyword evidence="1" id="KW-0472">Membrane</keyword>